<keyword evidence="5 6" id="KW-0472">Membrane</keyword>
<evidence type="ECO:0000256" key="1">
    <source>
        <dbReference type="ARBA" id="ARBA00006921"/>
    </source>
</evidence>
<keyword evidence="3 6" id="KW-0187">Copper transport</keyword>
<keyword evidence="6" id="KW-0406">Ion transport</keyword>
<comment type="similarity">
    <text evidence="1 6">Belongs to the copper transporter (Ctr) (TC 1.A.56) family. SLC31A subfamily.</text>
</comment>
<accession>A0A7N0UAA8</accession>
<evidence type="ECO:0000256" key="6">
    <source>
        <dbReference type="RuleBase" id="RU367022"/>
    </source>
</evidence>
<dbReference type="GO" id="GO:0005375">
    <property type="term" value="F:copper ion transmembrane transporter activity"/>
    <property type="evidence" value="ECO:0007669"/>
    <property type="project" value="UniProtKB-UniRule"/>
</dbReference>
<evidence type="ECO:0000313" key="8">
    <source>
        <dbReference type="Proteomes" id="UP000594263"/>
    </source>
</evidence>
<evidence type="ECO:0000256" key="5">
    <source>
        <dbReference type="ARBA" id="ARBA00023136"/>
    </source>
</evidence>
<keyword evidence="4 6" id="KW-1133">Transmembrane helix</keyword>
<proteinExistence type="inferred from homology"/>
<dbReference type="Gramene" id="Kaladp0058s0618.1.v1.1">
    <property type="protein sequence ID" value="Kaladp0058s0618.1.v1.1"/>
    <property type="gene ID" value="Kaladp0058s0618.v1.1"/>
</dbReference>
<evidence type="ECO:0000256" key="4">
    <source>
        <dbReference type="ARBA" id="ARBA00022989"/>
    </source>
</evidence>
<dbReference type="PANTHER" id="PTHR12483">
    <property type="entry name" value="SOLUTE CARRIER FAMILY 31 COPPER TRANSPORTERS"/>
    <property type="match status" value="1"/>
</dbReference>
<dbReference type="Pfam" id="PF04145">
    <property type="entry name" value="Ctr"/>
    <property type="match status" value="1"/>
</dbReference>
<dbReference type="GO" id="GO:0005886">
    <property type="term" value="C:plasma membrane"/>
    <property type="evidence" value="ECO:0007669"/>
    <property type="project" value="TreeGrafter"/>
</dbReference>
<keyword evidence="6" id="KW-0813">Transport</keyword>
<dbReference type="PANTHER" id="PTHR12483:SF85">
    <property type="entry name" value="COPPER TRANSPORT PROTEIN"/>
    <property type="match status" value="1"/>
</dbReference>
<dbReference type="InterPro" id="IPR007274">
    <property type="entry name" value="Cop_transporter"/>
</dbReference>
<reference evidence="7" key="1">
    <citation type="submission" date="2021-01" db="UniProtKB">
        <authorList>
            <consortium name="EnsemblPlants"/>
        </authorList>
    </citation>
    <scope>IDENTIFICATION</scope>
</reference>
<dbReference type="AlphaFoldDB" id="A0A7N0UAA8"/>
<dbReference type="EnsemblPlants" id="Kaladp0058s0618.1.v1.1">
    <property type="protein sequence ID" value="Kaladp0058s0618.1.v1.1"/>
    <property type="gene ID" value="Kaladp0058s0618.v1.1"/>
</dbReference>
<keyword evidence="8" id="KW-1185">Reference proteome</keyword>
<organism evidence="7 8">
    <name type="scientific">Kalanchoe fedtschenkoi</name>
    <name type="common">Lavender scallops</name>
    <name type="synonym">South American air plant</name>
    <dbReference type="NCBI Taxonomy" id="63787"/>
    <lineage>
        <taxon>Eukaryota</taxon>
        <taxon>Viridiplantae</taxon>
        <taxon>Streptophyta</taxon>
        <taxon>Embryophyta</taxon>
        <taxon>Tracheophyta</taxon>
        <taxon>Spermatophyta</taxon>
        <taxon>Magnoliopsida</taxon>
        <taxon>eudicotyledons</taxon>
        <taxon>Gunneridae</taxon>
        <taxon>Pentapetalae</taxon>
        <taxon>Saxifragales</taxon>
        <taxon>Crassulaceae</taxon>
        <taxon>Kalanchoe</taxon>
    </lineage>
</organism>
<keyword evidence="6" id="KW-0186">Copper</keyword>
<sequence length="129" mass="14066">MEMPPGECGGRCSSFDYRMHAMPMMRGMQMSFYWGKPMTLLFSGWPDGSLGMYWLALFFVFFLAMAVEALSVLTSAAKRANSIPLMSFNGGVFVAAVVGHGVGHFVADRVRRSLMKGKVLTATNGGDHA</sequence>
<protein>
    <recommendedName>
        <fullName evidence="6">Copper transport protein</fullName>
    </recommendedName>
</protein>
<keyword evidence="2 6" id="KW-0812">Transmembrane</keyword>
<evidence type="ECO:0000313" key="7">
    <source>
        <dbReference type="EnsemblPlants" id="Kaladp0058s0618.1.v1.1"/>
    </source>
</evidence>
<feature type="transmembrane region" description="Helical" evidence="6">
    <location>
        <begin position="86"/>
        <end position="107"/>
    </location>
</feature>
<name>A0A7N0UAA8_KALFE</name>
<comment type="subcellular location">
    <subcellularLocation>
        <location evidence="6">Membrane</location>
        <topology evidence="6">Multi-pass membrane protein</topology>
    </subcellularLocation>
</comment>
<evidence type="ECO:0000256" key="2">
    <source>
        <dbReference type="ARBA" id="ARBA00022692"/>
    </source>
</evidence>
<dbReference type="Proteomes" id="UP000594263">
    <property type="component" value="Unplaced"/>
</dbReference>
<evidence type="ECO:0000256" key="3">
    <source>
        <dbReference type="ARBA" id="ARBA00022796"/>
    </source>
</evidence>